<feature type="transmembrane region" description="Helical" evidence="1">
    <location>
        <begin position="24"/>
        <end position="46"/>
    </location>
</feature>
<reference evidence="3" key="1">
    <citation type="journal article" date="2019" name="Int. J. Syst. Evol. Microbiol.">
        <title>The Global Catalogue of Microorganisms (GCM) 10K type strain sequencing project: providing services to taxonomists for standard genome sequencing and annotation.</title>
        <authorList>
            <consortium name="The Broad Institute Genomics Platform"/>
            <consortium name="The Broad Institute Genome Sequencing Center for Infectious Disease"/>
            <person name="Wu L."/>
            <person name="Ma J."/>
        </authorList>
    </citation>
    <scope>NUCLEOTIDE SEQUENCE [LARGE SCALE GENOMIC DNA]</scope>
    <source>
        <strain evidence="3">CCM 8939</strain>
    </source>
</reference>
<keyword evidence="1" id="KW-1133">Transmembrane helix</keyword>
<keyword evidence="1" id="KW-0812">Transmembrane</keyword>
<evidence type="ECO:0000313" key="2">
    <source>
        <dbReference type="EMBL" id="GGI28575.1"/>
    </source>
</evidence>
<evidence type="ECO:0008006" key="4">
    <source>
        <dbReference type="Google" id="ProtNLM"/>
    </source>
</evidence>
<organism evidence="2 3">
    <name type="scientific">Pedobacter mendelii</name>
    <dbReference type="NCBI Taxonomy" id="1908240"/>
    <lineage>
        <taxon>Bacteria</taxon>
        <taxon>Pseudomonadati</taxon>
        <taxon>Bacteroidota</taxon>
        <taxon>Sphingobacteriia</taxon>
        <taxon>Sphingobacteriales</taxon>
        <taxon>Sphingobacteriaceae</taxon>
        <taxon>Pedobacter</taxon>
    </lineage>
</organism>
<proteinExistence type="predicted"/>
<feature type="transmembrane region" description="Helical" evidence="1">
    <location>
        <begin position="52"/>
        <end position="72"/>
    </location>
</feature>
<evidence type="ECO:0000313" key="3">
    <source>
        <dbReference type="Proteomes" id="UP000645390"/>
    </source>
</evidence>
<keyword evidence="1" id="KW-0472">Membrane</keyword>
<keyword evidence="3" id="KW-1185">Reference proteome</keyword>
<accession>A0ABQ2BN38</accession>
<dbReference type="RefSeq" id="WP_188416618.1">
    <property type="nucleotide sequence ID" value="NZ_BMDJ01000011.1"/>
</dbReference>
<dbReference type="Proteomes" id="UP000645390">
    <property type="component" value="Unassembled WGS sequence"/>
</dbReference>
<sequence length="162" mass="19020">MRITKTPLLKSDMQLLNRAYRIRLWLGILFILPITLATTAVAYLIIQELRSEQITTLVVCGSIFVFIIIYLLKRFVIPFYLNSYKNLSSKEKIIVETNIINIESRVTSRGIKFIVDTEYRFIDSWSVSILKTELNYNEMFQGMSIKIHCLENNKIDILYITR</sequence>
<name>A0ABQ2BN38_9SPHI</name>
<comment type="caution">
    <text evidence="2">The sequence shown here is derived from an EMBL/GenBank/DDBJ whole genome shotgun (WGS) entry which is preliminary data.</text>
</comment>
<gene>
    <name evidence="2" type="ORF">GCM10008119_33330</name>
</gene>
<evidence type="ECO:0000256" key="1">
    <source>
        <dbReference type="SAM" id="Phobius"/>
    </source>
</evidence>
<dbReference type="EMBL" id="BMDJ01000011">
    <property type="protein sequence ID" value="GGI28575.1"/>
    <property type="molecule type" value="Genomic_DNA"/>
</dbReference>
<protein>
    <recommendedName>
        <fullName evidence="4">DUF304 domain-containing protein</fullName>
    </recommendedName>
</protein>